<dbReference type="Proteomes" id="UP000243626">
    <property type="component" value="Chromosome"/>
</dbReference>
<dbReference type="KEGG" id="nmy:CJ229_006385"/>
<proteinExistence type="predicted"/>
<dbReference type="EMBL" id="CP136964">
    <property type="protein sequence ID" value="WOS95717.1"/>
    <property type="molecule type" value="Genomic_DNA"/>
</dbReference>
<protein>
    <submittedName>
        <fullName evidence="1">GrpB family protein</fullName>
    </submittedName>
</protein>
<dbReference type="AlphaFoldDB" id="A0AAF0YM65"/>
<dbReference type="SUPFAM" id="SSF81301">
    <property type="entry name" value="Nucleotidyltransferase"/>
    <property type="match status" value="1"/>
</dbReference>
<name>A0AAF0YM65_9STAP</name>
<dbReference type="PANTHER" id="PTHR34822:SF1">
    <property type="entry name" value="GRPB FAMILY PROTEIN"/>
    <property type="match status" value="1"/>
</dbReference>
<dbReference type="InterPro" id="IPR007344">
    <property type="entry name" value="GrpB/CoaE"/>
</dbReference>
<dbReference type="RefSeq" id="WP_068129117.1">
    <property type="nucleotide sequence ID" value="NZ_CP136964.1"/>
</dbReference>
<sequence>MSLGLKNNEIRLVEYSPKWKDEFETTKNLILNYTHIPENRIEHIGSTSIIGMSAKPIVDIVIGIGDLDNVEKDLFQGLEKAGFLRLKVDRPNEIVLAKFLDDSYKVKTHFIHLVEYKGDLWHDLIFFRDYLNSNREAREEYLDVKNKYLSNASKDIIEYTNYKEEFVKEIYKKRKDF</sequence>
<evidence type="ECO:0000313" key="1">
    <source>
        <dbReference type="EMBL" id="WOS95717.1"/>
    </source>
</evidence>
<organism evidence="1 2">
    <name type="scientific">Nosocomiicoccus massiliensis</name>
    <dbReference type="NCBI Taxonomy" id="1232430"/>
    <lineage>
        <taxon>Bacteria</taxon>
        <taxon>Bacillati</taxon>
        <taxon>Bacillota</taxon>
        <taxon>Bacilli</taxon>
        <taxon>Bacillales</taxon>
        <taxon>Staphylococcaceae</taxon>
        <taxon>Nosocomiicoccus</taxon>
    </lineage>
</organism>
<reference evidence="2" key="1">
    <citation type="submission" date="2017-09" db="EMBL/GenBank/DDBJ databases">
        <title>Bacterial strain isolated from the female urinary microbiota.</title>
        <authorList>
            <person name="Thomas-White K."/>
            <person name="Kumar N."/>
            <person name="Forster S."/>
            <person name="Putonti C."/>
            <person name="Lawley T."/>
            <person name="Wolfe A.J."/>
        </authorList>
    </citation>
    <scope>NUCLEOTIDE SEQUENCE [LARGE SCALE GENOMIC DNA]</scope>
    <source>
        <strain evidence="2">UMB0959</strain>
    </source>
</reference>
<gene>
    <name evidence="1" type="ORF">CJ229_006385</name>
</gene>
<dbReference type="PANTHER" id="PTHR34822">
    <property type="entry name" value="GRPB DOMAIN PROTEIN (AFU_ORTHOLOGUE AFUA_1G01530)"/>
    <property type="match status" value="1"/>
</dbReference>
<dbReference type="InterPro" id="IPR043519">
    <property type="entry name" value="NT_sf"/>
</dbReference>
<dbReference type="Pfam" id="PF04229">
    <property type="entry name" value="GrpB"/>
    <property type="match status" value="1"/>
</dbReference>
<dbReference type="Gene3D" id="3.30.460.10">
    <property type="entry name" value="Beta Polymerase, domain 2"/>
    <property type="match status" value="1"/>
</dbReference>
<reference evidence="1 2" key="2">
    <citation type="submission" date="2023-10" db="EMBL/GenBank/DDBJ databases">
        <authorList>
            <person name="Choi B."/>
        </authorList>
    </citation>
    <scope>NUCLEOTIDE SEQUENCE [LARGE SCALE GENOMIC DNA]</scope>
    <source>
        <strain evidence="1 2">UMB0959</strain>
    </source>
</reference>
<evidence type="ECO:0000313" key="2">
    <source>
        <dbReference type="Proteomes" id="UP000243626"/>
    </source>
</evidence>
<accession>A0AAF0YM65</accession>
<keyword evidence="2" id="KW-1185">Reference proteome</keyword>